<keyword evidence="2" id="KW-1185">Reference proteome</keyword>
<proteinExistence type="predicted"/>
<dbReference type="EMBL" id="CP014327">
    <property type="protein sequence ID" value="AML52652.1"/>
    <property type="molecule type" value="Genomic_DNA"/>
</dbReference>
<gene>
    <name evidence="1" type="ORF">RC74_16500</name>
</gene>
<dbReference type="KEGG" id="hat:RC74_16500"/>
<dbReference type="SUPFAM" id="SSF74650">
    <property type="entry name" value="Galactose mutarotase-like"/>
    <property type="match status" value="1"/>
</dbReference>
<evidence type="ECO:0000313" key="1">
    <source>
        <dbReference type="EMBL" id="AML52652.1"/>
    </source>
</evidence>
<evidence type="ECO:0000313" key="2">
    <source>
        <dbReference type="Proteomes" id="UP000070371"/>
    </source>
</evidence>
<accession>A0A126V2W4</accession>
<dbReference type="GO" id="GO:0006006">
    <property type="term" value="P:glucose metabolic process"/>
    <property type="evidence" value="ECO:0007669"/>
    <property type="project" value="TreeGrafter"/>
</dbReference>
<dbReference type="Pfam" id="PF01263">
    <property type="entry name" value="Aldose_epim"/>
    <property type="match status" value="1"/>
</dbReference>
<dbReference type="GO" id="GO:0004034">
    <property type="term" value="F:aldose 1-epimerase activity"/>
    <property type="evidence" value="ECO:0007669"/>
    <property type="project" value="TreeGrafter"/>
</dbReference>
<dbReference type="STRING" id="1579316.RC74_16500"/>
<dbReference type="Proteomes" id="UP000070371">
    <property type="component" value="Chromosome"/>
</dbReference>
<dbReference type="PANTHER" id="PTHR10091:SF0">
    <property type="entry name" value="GALACTOSE MUTAROTASE"/>
    <property type="match status" value="1"/>
</dbReference>
<name>A0A126V2W4_9RHOB</name>
<protein>
    <recommendedName>
        <fullName evidence="3">Galactose mutarotase</fullName>
    </recommendedName>
</protein>
<dbReference type="InterPro" id="IPR011013">
    <property type="entry name" value="Gal_mutarotase_sf_dom"/>
</dbReference>
<dbReference type="InterPro" id="IPR008183">
    <property type="entry name" value="Aldose_1/G6P_1-epimerase"/>
</dbReference>
<sequence>MPDGRLQSVVLGFEKFEDYPKYSPYFGAVVGRYANRISGGGFTLDGQRYTLDQNEGPNTCLHGGAGGFSQRVWTIDAYNKESVTLSLHSPDGDQGFPGALDVKCTYTLSESTIL</sequence>
<evidence type="ECO:0008006" key="3">
    <source>
        <dbReference type="Google" id="ProtNLM"/>
    </source>
</evidence>
<dbReference type="AlphaFoldDB" id="A0A126V2W4"/>
<dbReference type="GO" id="GO:0030246">
    <property type="term" value="F:carbohydrate binding"/>
    <property type="evidence" value="ECO:0007669"/>
    <property type="project" value="InterPro"/>
</dbReference>
<dbReference type="PANTHER" id="PTHR10091">
    <property type="entry name" value="ALDOSE-1-EPIMERASE"/>
    <property type="match status" value="1"/>
</dbReference>
<dbReference type="Gene3D" id="2.70.98.10">
    <property type="match status" value="1"/>
</dbReference>
<dbReference type="InterPro" id="IPR014718">
    <property type="entry name" value="GH-type_carb-bd"/>
</dbReference>
<organism evidence="1 2">
    <name type="scientific">Falsihalocynthiibacter arcticus</name>
    <dbReference type="NCBI Taxonomy" id="1579316"/>
    <lineage>
        <taxon>Bacteria</taxon>
        <taxon>Pseudomonadati</taxon>
        <taxon>Pseudomonadota</taxon>
        <taxon>Alphaproteobacteria</taxon>
        <taxon>Rhodobacterales</taxon>
        <taxon>Roseobacteraceae</taxon>
        <taxon>Falsihalocynthiibacter</taxon>
    </lineage>
</organism>
<dbReference type="GO" id="GO:0033499">
    <property type="term" value="P:galactose catabolic process via UDP-galactose, Leloir pathway"/>
    <property type="evidence" value="ECO:0007669"/>
    <property type="project" value="TreeGrafter"/>
</dbReference>
<reference evidence="1 2" key="1">
    <citation type="submission" date="2016-02" db="EMBL/GenBank/DDBJ databases">
        <title>Complete genome sequence of Halocynthiibacter arcticus PAMC 20958t from arctic marine sediment.</title>
        <authorList>
            <person name="Lee Y.M."/>
            <person name="Baek K."/>
            <person name="Lee H.K."/>
            <person name="Shin S.C."/>
        </authorList>
    </citation>
    <scope>NUCLEOTIDE SEQUENCE [LARGE SCALE GENOMIC DNA]</scope>
    <source>
        <strain evidence="1">PAMC 20958</strain>
    </source>
</reference>